<accession>K1QDJ3</accession>
<protein>
    <submittedName>
        <fullName evidence="1">Sushi, von Willebrand factor type A, EGF and pentraxin domain-containing protein 1</fullName>
    </submittedName>
</protein>
<evidence type="ECO:0000313" key="1">
    <source>
        <dbReference type="EMBL" id="EKC26885.1"/>
    </source>
</evidence>
<sequence>MEATDFAVPTATDNSGLVKNVTVMPYNFKPGTVVSEDVNVTYTAVDNSWNSATCTISFIIKDRIQPGLRCPSFLEKKINTTGGVTVDLNDSVTTGATFYPNQFITLNPSTLDGPRQVKATLQDKWGTSDTCTFLIYTKAEVCFKESLPSVSNADRSCVSVGENVTCTYVCKAGYVYFNGTTSKQYHCSGANNWSPSASPEDCLTCEITMQASLNNVDSK</sequence>
<dbReference type="InterPro" id="IPR003410">
    <property type="entry name" value="HYR_dom"/>
</dbReference>
<reference evidence="1" key="1">
    <citation type="journal article" date="2012" name="Nature">
        <title>The oyster genome reveals stress adaptation and complexity of shell formation.</title>
        <authorList>
            <person name="Zhang G."/>
            <person name="Fang X."/>
            <person name="Guo X."/>
            <person name="Li L."/>
            <person name="Luo R."/>
            <person name="Xu F."/>
            <person name="Yang P."/>
            <person name="Zhang L."/>
            <person name="Wang X."/>
            <person name="Qi H."/>
            <person name="Xiong Z."/>
            <person name="Que H."/>
            <person name="Xie Y."/>
            <person name="Holland P.W."/>
            <person name="Paps J."/>
            <person name="Zhu Y."/>
            <person name="Wu F."/>
            <person name="Chen Y."/>
            <person name="Wang J."/>
            <person name="Peng C."/>
            <person name="Meng J."/>
            <person name="Yang L."/>
            <person name="Liu J."/>
            <person name="Wen B."/>
            <person name="Zhang N."/>
            <person name="Huang Z."/>
            <person name="Zhu Q."/>
            <person name="Feng Y."/>
            <person name="Mount A."/>
            <person name="Hedgecock D."/>
            <person name="Xu Z."/>
            <person name="Liu Y."/>
            <person name="Domazet-Loso T."/>
            <person name="Du Y."/>
            <person name="Sun X."/>
            <person name="Zhang S."/>
            <person name="Liu B."/>
            <person name="Cheng P."/>
            <person name="Jiang X."/>
            <person name="Li J."/>
            <person name="Fan D."/>
            <person name="Wang W."/>
            <person name="Fu W."/>
            <person name="Wang T."/>
            <person name="Wang B."/>
            <person name="Zhang J."/>
            <person name="Peng Z."/>
            <person name="Li Y."/>
            <person name="Li N."/>
            <person name="Wang J."/>
            <person name="Chen M."/>
            <person name="He Y."/>
            <person name="Tan F."/>
            <person name="Song X."/>
            <person name="Zheng Q."/>
            <person name="Huang R."/>
            <person name="Yang H."/>
            <person name="Du X."/>
            <person name="Chen L."/>
            <person name="Yang M."/>
            <person name="Gaffney P.M."/>
            <person name="Wang S."/>
            <person name="Luo L."/>
            <person name="She Z."/>
            <person name="Ming Y."/>
            <person name="Huang W."/>
            <person name="Zhang S."/>
            <person name="Huang B."/>
            <person name="Zhang Y."/>
            <person name="Qu T."/>
            <person name="Ni P."/>
            <person name="Miao G."/>
            <person name="Wang J."/>
            <person name="Wang Q."/>
            <person name="Steinberg C.E."/>
            <person name="Wang H."/>
            <person name="Li N."/>
            <person name="Qian L."/>
            <person name="Zhang G."/>
            <person name="Li Y."/>
            <person name="Yang H."/>
            <person name="Liu X."/>
            <person name="Wang J."/>
            <person name="Yin Y."/>
            <person name="Wang J."/>
        </authorList>
    </citation>
    <scope>NUCLEOTIDE SEQUENCE [LARGE SCALE GENOMIC DNA]</scope>
    <source>
        <strain evidence="1">05x7-T-G4-1.051#20</strain>
    </source>
</reference>
<dbReference type="InterPro" id="IPR035976">
    <property type="entry name" value="Sushi/SCR/CCP_sf"/>
</dbReference>
<dbReference type="HOGENOM" id="CLU_1262623_0_0_1"/>
<dbReference type="SUPFAM" id="SSF57535">
    <property type="entry name" value="Complement control module/SCR domain"/>
    <property type="match status" value="1"/>
</dbReference>
<proteinExistence type="predicted"/>
<dbReference type="PROSITE" id="PS50825">
    <property type="entry name" value="HYR"/>
    <property type="match status" value="1"/>
</dbReference>
<dbReference type="EMBL" id="JH823222">
    <property type="protein sequence ID" value="EKC26885.1"/>
    <property type="molecule type" value="Genomic_DNA"/>
</dbReference>
<organism evidence="1">
    <name type="scientific">Magallana gigas</name>
    <name type="common">Pacific oyster</name>
    <name type="synonym">Crassostrea gigas</name>
    <dbReference type="NCBI Taxonomy" id="29159"/>
    <lineage>
        <taxon>Eukaryota</taxon>
        <taxon>Metazoa</taxon>
        <taxon>Spiralia</taxon>
        <taxon>Lophotrochozoa</taxon>
        <taxon>Mollusca</taxon>
        <taxon>Bivalvia</taxon>
        <taxon>Autobranchia</taxon>
        <taxon>Pteriomorphia</taxon>
        <taxon>Ostreida</taxon>
        <taxon>Ostreoidea</taxon>
        <taxon>Ostreidae</taxon>
        <taxon>Magallana</taxon>
    </lineage>
</organism>
<dbReference type="InParanoid" id="K1QDJ3"/>
<gene>
    <name evidence="1" type="ORF">CGI_10005933</name>
</gene>
<name>K1QDJ3_MAGGI</name>
<dbReference type="AlphaFoldDB" id="K1QDJ3"/>